<name>A0A2H4IBL8_9CAUD</name>
<dbReference type="EMBL" id="KY984068">
    <property type="protein sequence ID" value="ARW58924.1"/>
    <property type="molecule type" value="Genomic_DNA"/>
</dbReference>
<evidence type="ECO:0000313" key="1">
    <source>
        <dbReference type="EMBL" id="ARW58924.1"/>
    </source>
</evidence>
<gene>
    <name evidence="1" type="ORF">Y3_284</name>
</gene>
<evidence type="ECO:0000313" key="2">
    <source>
        <dbReference type="Proteomes" id="UP000240568"/>
    </source>
</evidence>
<keyword evidence="2" id="KW-1185">Reference proteome</keyword>
<reference evidence="1 2" key="1">
    <citation type="submission" date="2017-04" db="EMBL/GenBank/DDBJ databases">
        <authorList>
            <person name="Afonso C.L."/>
            <person name="Miller P.J."/>
            <person name="Scott M.A."/>
            <person name="Spackman E."/>
            <person name="Goraichik I."/>
            <person name="Dimitrov K.M."/>
            <person name="Suarez D.L."/>
            <person name="Swayne D.E."/>
        </authorList>
    </citation>
    <scope>NUCLEOTIDE SEQUENCE [LARGE SCALE GENOMIC DNA]</scope>
</reference>
<organism evidence="1 2">
    <name type="scientific">Erwinia phage vB_EamM_Y3</name>
    <dbReference type="NCBI Taxonomy" id="1983553"/>
    <lineage>
        <taxon>Viruses</taxon>
        <taxon>Duplodnaviria</taxon>
        <taxon>Heunggongvirae</taxon>
        <taxon>Uroviricota</taxon>
        <taxon>Caudoviricetes</taxon>
        <taxon>Sasquatchvirus</taxon>
        <taxon>Sasquatchvirus Y3</taxon>
    </lineage>
</organism>
<sequence length="238" mass="26937">MTTKPELSEFAKSGRIVRQCEIRLALADCYRTLRDNTFLQSIELPADERKAFNMFTSTMDEGDCVRFQSMVSTCAFALDKFCSGALTDLSKLIALHYDRSREEDSVRTSIHPHQQAIMDDLARTEGATIHVASVEPEEDIRTFVAALIEYIKEHLDEEDREPCVIEICEALEGEEYDIFADKTEDEMFAFLREAMFATDIPVEDLKEDVLNVIQGNGWPQVGIFGADEADDENYALAP</sequence>
<accession>A0A2H4IBL8</accession>
<proteinExistence type="predicted"/>
<dbReference type="Proteomes" id="UP000240568">
    <property type="component" value="Segment"/>
</dbReference>
<protein>
    <submittedName>
        <fullName evidence="1">Uncharacterized protein</fullName>
    </submittedName>
</protein>